<accession>A0ACB8R778</accession>
<name>A0ACB8R778_9AGAM</name>
<reference evidence="1" key="2">
    <citation type="journal article" date="2022" name="New Phytol.">
        <title>Evolutionary transition to the ectomycorrhizal habit in the genomes of a hyperdiverse lineage of mushroom-forming fungi.</title>
        <authorList>
            <person name="Looney B."/>
            <person name="Miyauchi S."/>
            <person name="Morin E."/>
            <person name="Drula E."/>
            <person name="Courty P.E."/>
            <person name="Kohler A."/>
            <person name="Kuo A."/>
            <person name="LaButti K."/>
            <person name="Pangilinan J."/>
            <person name="Lipzen A."/>
            <person name="Riley R."/>
            <person name="Andreopoulos W."/>
            <person name="He G."/>
            <person name="Johnson J."/>
            <person name="Nolan M."/>
            <person name="Tritt A."/>
            <person name="Barry K.W."/>
            <person name="Grigoriev I.V."/>
            <person name="Nagy L.G."/>
            <person name="Hibbett D."/>
            <person name="Henrissat B."/>
            <person name="Matheny P.B."/>
            <person name="Labbe J."/>
            <person name="Martin F.M."/>
        </authorList>
    </citation>
    <scope>NUCLEOTIDE SEQUENCE</scope>
    <source>
        <strain evidence="1">FP105234-sp</strain>
    </source>
</reference>
<dbReference type="EMBL" id="MU276280">
    <property type="protein sequence ID" value="KAI0039630.1"/>
    <property type="molecule type" value="Genomic_DNA"/>
</dbReference>
<reference evidence="1" key="1">
    <citation type="submission" date="2021-02" db="EMBL/GenBank/DDBJ databases">
        <authorList>
            <consortium name="DOE Joint Genome Institute"/>
            <person name="Ahrendt S."/>
            <person name="Looney B.P."/>
            <person name="Miyauchi S."/>
            <person name="Morin E."/>
            <person name="Drula E."/>
            <person name="Courty P.E."/>
            <person name="Chicoki N."/>
            <person name="Fauchery L."/>
            <person name="Kohler A."/>
            <person name="Kuo A."/>
            <person name="Labutti K."/>
            <person name="Pangilinan J."/>
            <person name="Lipzen A."/>
            <person name="Riley R."/>
            <person name="Andreopoulos W."/>
            <person name="He G."/>
            <person name="Johnson J."/>
            <person name="Barry K.W."/>
            <person name="Grigoriev I.V."/>
            <person name="Nagy L."/>
            <person name="Hibbett D."/>
            <person name="Henrissat B."/>
            <person name="Matheny P.B."/>
            <person name="Labbe J."/>
            <person name="Martin F."/>
        </authorList>
    </citation>
    <scope>NUCLEOTIDE SEQUENCE</scope>
    <source>
        <strain evidence="1">FP105234-sp</strain>
    </source>
</reference>
<proteinExistence type="predicted"/>
<gene>
    <name evidence="1" type="ORF">FA95DRAFT_1612417</name>
</gene>
<protein>
    <submittedName>
        <fullName evidence="1">Uncharacterized protein</fullName>
    </submittedName>
</protein>
<dbReference type="Proteomes" id="UP000814033">
    <property type="component" value="Unassembled WGS sequence"/>
</dbReference>
<sequence>MENPEYHPETQGIVKIDVVPNNNVIVTRNAPVSCEQWTVSQLSELLRANTFDSFPADIREVESQFAEIFTRLSPRGPSSIQQSPSGLANIHKVILTGLRFSKSEERESFPLPISIPLPNLELLVLSGDLRAMEIALLALRTEGRVSDLEITALERHHECRVVARWEDKHRPVLEIVTSWSASVSAVTDSEHEKHPLFFHYEDSEAGQNTECLMWNQSEAGSVTREPCASDGDNACLGNPDDRKTPFAKHLDVILGSFLPGSKDCVSLQAMHPYFENADNMVPLVHALRRVSKVEVPIQRCGPLYGLLQSLRVSTPELFPRLHTLSLTVVDGRNMSADLVAQHIANTLLRRKKKGRAITTLALSEGEFPATSWENRYYGPTWVQKLKEMMRK</sequence>
<comment type="caution">
    <text evidence="1">The sequence shown here is derived from an EMBL/GenBank/DDBJ whole genome shotgun (WGS) entry which is preliminary data.</text>
</comment>
<evidence type="ECO:0000313" key="1">
    <source>
        <dbReference type="EMBL" id="KAI0039630.1"/>
    </source>
</evidence>
<organism evidence="1 2">
    <name type="scientific">Auriscalpium vulgare</name>
    <dbReference type="NCBI Taxonomy" id="40419"/>
    <lineage>
        <taxon>Eukaryota</taxon>
        <taxon>Fungi</taxon>
        <taxon>Dikarya</taxon>
        <taxon>Basidiomycota</taxon>
        <taxon>Agaricomycotina</taxon>
        <taxon>Agaricomycetes</taxon>
        <taxon>Russulales</taxon>
        <taxon>Auriscalpiaceae</taxon>
        <taxon>Auriscalpium</taxon>
    </lineage>
</organism>
<evidence type="ECO:0000313" key="2">
    <source>
        <dbReference type="Proteomes" id="UP000814033"/>
    </source>
</evidence>
<keyword evidence="2" id="KW-1185">Reference proteome</keyword>